<dbReference type="InterPro" id="IPR036890">
    <property type="entry name" value="HATPase_C_sf"/>
</dbReference>
<dbReference type="InterPro" id="IPR005467">
    <property type="entry name" value="His_kinase_dom"/>
</dbReference>
<keyword evidence="5" id="KW-0547">Nucleotide-binding</keyword>
<name>A0A4R1QUW2_HYDET</name>
<evidence type="ECO:0000313" key="12">
    <source>
        <dbReference type="EMBL" id="TCL57718.1"/>
    </source>
</evidence>
<dbReference type="InterPro" id="IPR011712">
    <property type="entry name" value="Sig_transdc_His_kin_sub3_dim/P"/>
</dbReference>
<evidence type="ECO:0000256" key="4">
    <source>
        <dbReference type="ARBA" id="ARBA00022679"/>
    </source>
</evidence>
<dbReference type="SUPFAM" id="SSF55874">
    <property type="entry name" value="ATPase domain of HSP90 chaperone/DNA topoisomerase II/histidine kinase"/>
    <property type="match status" value="1"/>
</dbReference>
<dbReference type="InterPro" id="IPR050482">
    <property type="entry name" value="Sensor_HK_TwoCompSys"/>
</dbReference>
<keyword evidence="13" id="KW-1185">Reference proteome</keyword>
<keyword evidence="7" id="KW-0067">ATP-binding</keyword>
<dbReference type="CDD" id="cd16917">
    <property type="entry name" value="HATPase_UhpB-NarQ-NarX-like"/>
    <property type="match status" value="1"/>
</dbReference>
<keyword evidence="8" id="KW-0902">Two-component regulatory system</keyword>
<evidence type="ECO:0000256" key="8">
    <source>
        <dbReference type="ARBA" id="ARBA00023012"/>
    </source>
</evidence>
<proteinExistence type="predicted"/>
<dbReference type="Gene3D" id="1.20.5.1930">
    <property type="match status" value="1"/>
</dbReference>
<dbReference type="PROSITE" id="PS50109">
    <property type="entry name" value="HIS_KIN"/>
    <property type="match status" value="1"/>
</dbReference>
<reference evidence="12 13" key="1">
    <citation type="submission" date="2019-03" db="EMBL/GenBank/DDBJ databases">
        <title>Genomic Encyclopedia of Type Strains, Phase IV (KMG-IV): sequencing the most valuable type-strain genomes for metagenomic binning, comparative biology and taxonomic classification.</title>
        <authorList>
            <person name="Goeker M."/>
        </authorList>
    </citation>
    <scope>NUCLEOTIDE SEQUENCE [LARGE SCALE GENOMIC DNA]</scope>
    <source>
        <strain evidence="12 13">LX-B</strain>
    </source>
</reference>
<evidence type="ECO:0000256" key="9">
    <source>
        <dbReference type="SAM" id="MobiDB-lite"/>
    </source>
</evidence>
<protein>
    <recommendedName>
        <fullName evidence="2">histidine kinase</fullName>
        <ecNumber evidence="2">2.7.13.3</ecNumber>
    </recommendedName>
</protein>
<dbReference type="OrthoDB" id="199946at2"/>
<evidence type="ECO:0000313" key="13">
    <source>
        <dbReference type="Proteomes" id="UP000295008"/>
    </source>
</evidence>
<organism evidence="12 13">
    <name type="scientific">Hydrogenispora ethanolica</name>
    <dbReference type="NCBI Taxonomy" id="1082276"/>
    <lineage>
        <taxon>Bacteria</taxon>
        <taxon>Bacillati</taxon>
        <taxon>Bacillota</taxon>
        <taxon>Hydrogenispora</taxon>
    </lineage>
</organism>
<dbReference type="GO" id="GO:0005524">
    <property type="term" value="F:ATP binding"/>
    <property type="evidence" value="ECO:0007669"/>
    <property type="project" value="UniProtKB-KW"/>
</dbReference>
<dbReference type="PANTHER" id="PTHR24421:SF10">
    <property type="entry name" value="NITRATE_NITRITE SENSOR PROTEIN NARQ"/>
    <property type="match status" value="1"/>
</dbReference>
<dbReference type="GO" id="GO:0046983">
    <property type="term" value="F:protein dimerization activity"/>
    <property type="evidence" value="ECO:0007669"/>
    <property type="project" value="InterPro"/>
</dbReference>
<keyword evidence="3" id="KW-0597">Phosphoprotein</keyword>
<dbReference type="AlphaFoldDB" id="A0A4R1QUW2"/>
<evidence type="ECO:0000259" key="11">
    <source>
        <dbReference type="PROSITE" id="PS50109"/>
    </source>
</evidence>
<feature type="transmembrane region" description="Helical" evidence="10">
    <location>
        <begin position="37"/>
        <end position="53"/>
    </location>
</feature>
<dbReference type="Pfam" id="PF07730">
    <property type="entry name" value="HisKA_3"/>
    <property type="match status" value="1"/>
</dbReference>
<evidence type="ECO:0000256" key="5">
    <source>
        <dbReference type="ARBA" id="ARBA00022741"/>
    </source>
</evidence>
<keyword evidence="10" id="KW-1133">Transmembrane helix</keyword>
<comment type="caution">
    <text evidence="12">The sequence shown here is derived from an EMBL/GenBank/DDBJ whole genome shotgun (WGS) entry which is preliminary data.</text>
</comment>
<evidence type="ECO:0000256" key="6">
    <source>
        <dbReference type="ARBA" id="ARBA00022777"/>
    </source>
</evidence>
<gene>
    <name evidence="12" type="ORF">EDC14_104522</name>
</gene>
<sequence>MELYRKVVYTLINLLVHLAVLHDYWDSNLASIYPQKWSSQFTIAILLLLLLALPMPFGKPFLQQGLFFCRLFLILAISFPFIEYPGNFGLLLMLLAFEGFFYFSKRSAIGLGGLVIAFLYWLYSSPVQLWGYYTPQQSPKLVAFITLSLNCLLGGIVGELLSREQRQRQQEKELIGEMHSANRYLAEANIQLQDTAAQAELSSMFRERTRIAREIHDSIAYTLTNLIALLNAHRAEVQEEGQTVSQKIEEARMLAREGLTDLRRALRALRPRENEGYNGLGSILRLAKVFQQATGIAINVHYGQVPQYIGEKLEQVIYRLVQEGLTNAFRHGRASEVFIAFHLVREGVEVLVKDNGCGTATLPEAGVSGFGLVGVHERVSELGGTVKVHSKPGDGFTLQVWLPLPKEAETDGATRDHYRGRSETVPGESEDRHQPASSQRQGGGDGHQRPGSVGDLPEHAS</sequence>
<keyword evidence="10" id="KW-0812">Transmembrane</keyword>
<evidence type="ECO:0000256" key="3">
    <source>
        <dbReference type="ARBA" id="ARBA00022553"/>
    </source>
</evidence>
<feature type="transmembrane region" description="Helical" evidence="10">
    <location>
        <begin position="141"/>
        <end position="162"/>
    </location>
</feature>
<comment type="catalytic activity">
    <reaction evidence="1">
        <text>ATP + protein L-histidine = ADP + protein N-phospho-L-histidine.</text>
        <dbReference type="EC" id="2.7.13.3"/>
    </reaction>
</comment>
<feature type="region of interest" description="Disordered" evidence="9">
    <location>
        <begin position="408"/>
        <end position="461"/>
    </location>
</feature>
<evidence type="ECO:0000256" key="7">
    <source>
        <dbReference type="ARBA" id="ARBA00022840"/>
    </source>
</evidence>
<accession>A0A4R1QUW2</accession>
<dbReference type="InterPro" id="IPR003594">
    <property type="entry name" value="HATPase_dom"/>
</dbReference>
<dbReference type="Proteomes" id="UP000295008">
    <property type="component" value="Unassembled WGS sequence"/>
</dbReference>
<dbReference type="Gene3D" id="3.30.565.10">
    <property type="entry name" value="Histidine kinase-like ATPase, C-terminal domain"/>
    <property type="match status" value="1"/>
</dbReference>
<dbReference type="EMBL" id="SLUN01000045">
    <property type="protein sequence ID" value="TCL57718.1"/>
    <property type="molecule type" value="Genomic_DNA"/>
</dbReference>
<dbReference type="EC" id="2.7.13.3" evidence="2"/>
<evidence type="ECO:0000256" key="1">
    <source>
        <dbReference type="ARBA" id="ARBA00000085"/>
    </source>
</evidence>
<feature type="compositionally biased region" description="Basic and acidic residues" evidence="9">
    <location>
        <begin position="408"/>
        <end position="422"/>
    </location>
</feature>
<keyword evidence="6 12" id="KW-0418">Kinase</keyword>
<dbReference type="GO" id="GO:0016020">
    <property type="term" value="C:membrane"/>
    <property type="evidence" value="ECO:0007669"/>
    <property type="project" value="InterPro"/>
</dbReference>
<dbReference type="SMART" id="SM00387">
    <property type="entry name" value="HATPase_c"/>
    <property type="match status" value="1"/>
</dbReference>
<evidence type="ECO:0000256" key="10">
    <source>
        <dbReference type="SAM" id="Phobius"/>
    </source>
</evidence>
<dbReference type="Pfam" id="PF02518">
    <property type="entry name" value="HATPase_c"/>
    <property type="match status" value="1"/>
</dbReference>
<keyword evidence="10" id="KW-0472">Membrane</keyword>
<dbReference type="RefSeq" id="WP_132017064.1">
    <property type="nucleotide sequence ID" value="NZ_SLUN01000045.1"/>
</dbReference>
<feature type="domain" description="Histidine kinase" evidence="11">
    <location>
        <begin position="317"/>
        <end position="406"/>
    </location>
</feature>
<evidence type="ECO:0000256" key="2">
    <source>
        <dbReference type="ARBA" id="ARBA00012438"/>
    </source>
</evidence>
<feature type="transmembrane region" description="Helical" evidence="10">
    <location>
        <begin position="111"/>
        <end position="129"/>
    </location>
</feature>
<dbReference type="PANTHER" id="PTHR24421">
    <property type="entry name" value="NITRATE/NITRITE SENSOR PROTEIN NARX-RELATED"/>
    <property type="match status" value="1"/>
</dbReference>
<feature type="transmembrane region" description="Helical" evidence="10">
    <location>
        <begin position="7"/>
        <end position="25"/>
    </location>
</feature>
<keyword evidence="4" id="KW-0808">Transferase</keyword>
<dbReference type="GO" id="GO:0000155">
    <property type="term" value="F:phosphorelay sensor kinase activity"/>
    <property type="evidence" value="ECO:0007669"/>
    <property type="project" value="InterPro"/>
</dbReference>